<dbReference type="Proteomes" id="UP000054928">
    <property type="component" value="Unassembled WGS sequence"/>
</dbReference>
<reference evidence="3" key="1">
    <citation type="submission" date="2014-09" db="EMBL/GenBank/DDBJ databases">
        <authorList>
            <person name="Sharma Rahul"/>
            <person name="Thines Marco"/>
        </authorList>
    </citation>
    <scope>NUCLEOTIDE SEQUENCE [LARGE SCALE GENOMIC DNA]</scope>
</reference>
<dbReference type="EMBL" id="CCYD01000206">
    <property type="protein sequence ID" value="CEG36427.1"/>
    <property type="molecule type" value="Genomic_DNA"/>
</dbReference>
<organism evidence="2 3">
    <name type="scientific">Plasmopara halstedii</name>
    <name type="common">Downy mildew of sunflower</name>
    <dbReference type="NCBI Taxonomy" id="4781"/>
    <lineage>
        <taxon>Eukaryota</taxon>
        <taxon>Sar</taxon>
        <taxon>Stramenopiles</taxon>
        <taxon>Oomycota</taxon>
        <taxon>Peronosporomycetes</taxon>
        <taxon>Peronosporales</taxon>
        <taxon>Peronosporaceae</taxon>
        <taxon>Plasmopara</taxon>
    </lineage>
</organism>
<feature type="chain" id="PRO_5006015040" description="RxLR-like protein" evidence="1">
    <location>
        <begin position="18"/>
        <end position="50"/>
    </location>
</feature>
<keyword evidence="1" id="KW-0732">Signal</keyword>
<protein>
    <recommendedName>
        <fullName evidence="4">RxLR-like protein</fullName>
    </recommendedName>
</protein>
<evidence type="ECO:0000313" key="2">
    <source>
        <dbReference type="EMBL" id="CEG36427.1"/>
    </source>
</evidence>
<name>A0A0N7L3P2_PLAHL</name>
<evidence type="ECO:0008006" key="4">
    <source>
        <dbReference type="Google" id="ProtNLM"/>
    </source>
</evidence>
<dbReference type="AlphaFoldDB" id="A0A0N7L3P2"/>
<feature type="signal peptide" evidence="1">
    <location>
        <begin position="1"/>
        <end position="17"/>
    </location>
</feature>
<keyword evidence="3" id="KW-1185">Reference proteome</keyword>
<evidence type="ECO:0000313" key="3">
    <source>
        <dbReference type="Proteomes" id="UP000054928"/>
    </source>
</evidence>
<proteinExistence type="predicted"/>
<dbReference type="GeneID" id="36398029"/>
<accession>A0A0N7L3P2</accession>
<evidence type="ECO:0000256" key="1">
    <source>
        <dbReference type="SAM" id="SignalP"/>
    </source>
</evidence>
<sequence length="50" mass="5918">MGLVLIILNFVLTFTSGDKLHHDVPDVFHRVIRFEQLNQLDLLINQSFYF</sequence>
<dbReference type="RefSeq" id="XP_024572796.1">
    <property type="nucleotide sequence ID" value="XM_024720690.1"/>
</dbReference>